<keyword evidence="4" id="KW-1185">Reference proteome</keyword>
<gene>
    <name evidence="3" type="ORF">HLB44_35880</name>
</gene>
<feature type="chain" id="PRO_5045067653" evidence="2">
    <location>
        <begin position="32"/>
        <end position="331"/>
    </location>
</feature>
<dbReference type="EMBL" id="JABRWJ010000024">
    <property type="protein sequence ID" value="NRF72371.1"/>
    <property type="molecule type" value="Genomic_DNA"/>
</dbReference>
<reference evidence="3 4" key="1">
    <citation type="submission" date="2020-05" db="EMBL/GenBank/DDBJ databases">
        <title>Aquincola sp. isolate from soil.</title>
        <authorList>
            <person name="Han J."/>
            <person name="Kim D.-U."/>
        </authorList>
    </citation>
    <scope>NUCLEOTIDE SEQUENCE [LARGE SCALE GENOMIC DNA]</scope>
    <source>
        <strain evidence="3 4">S2</strain>
    </source>
</reference>
<organism evidence="3 4">
    <name type="scientific">Pseudaquabacterium terrae</name>
    <dbReference type="NCBI Taxonomy" id="2732868"/>
    <lineage>
        <taxon>Bacteria</taxon>
        <taxon>Pseudomonadati</taxon>
        <taxon>Pseudomonadota</taxon>
        <taxon>Betaproteobacteria</taxon>
        <taxon>Burkholderiales</taxon>
        <taxon>Sphaerotilaceae</taxon>
        <taxon>Pseudaquabacterium</taxon>
    </lineage>
</organism>
<evidence type="ECO:0000313" key="4">
    <source>
        <dbReference type="Proteomes" id="UP000737171"/>
    </source>
</evidence>
<dbReference type="InterPro" id="IPR005064">
    <property type="entry name" value="BUG"/>
</dbReference>
<dbReference type="CDD" id="cd07012">
    <property type="entry name" value="PBP2_Bug_TTT"/>
    <property type="match status" value="1"/>
</dbReference>
<comment type="caution">
    <text evidence="3">The sequence shown here is derived from an EMBL/GenBank/DDBJ whole genome shotgun (WGS) entry which is preliminary data.</text>
</comment>
<dbReference type="Gene3D" id="3.40.190.150">
    <property type="entry name" value="Bordetella uptake gene, domain 1"/>
    <property type="match status" value="1"/>
</dbReference>
<keyword evidence="2" id="KW-0732">Signal</keyword>
<dbReference type="PANTHER" id="PTHR42928:SF5">
    <property type="entry name" value="BLR1237 PROTEIN"/>
    <property type="match status" value="1"/>
</dbReference>
<dbReference type="InterPro" id="IPR042100">
    <property type="entry name" value="Bug_dom1"/>
</dbReference>
<dbReference type="RefSeq" id="WP_173135475.1">
    <property type="nucleotide sequence ID" value="NZ_JABRWJ010000024.1"/>
</dbReference>
<feature type="signal peptide" evidence="2">
    <location>
        <begin position="1"/>
        <end position="31"/>
    </location>
</feature>
<protein>
    <submittedName>
        <fullName evidence="3">Tripartite tricarboxylate transporter substrate binding protein</fullName>
    </submittedName>
</protein>
<sequence length="331" mass="34507">MKTILRRQLALHALAAAIGAAWACAPSAANAQPSSPAIDYPNKPVRLIVGGGSELPARVVAAYLSTTWKQQVNVEPLPSAGGVVAARTVKDAPADGYTLLNTTGAYLLNQAARTPPPFVMSRDFVPVALLGTAPQIVVVPSSLPVKNIAELVAYSKAHPNTVNCASAGVGGSSHLACEMLRHYTKADVQHLPFRGVGPALVDVSAGRAHVTYTAVAALGAIKEGRLRAIAVTGAKRLGALPDVPTVTEQGFPQLTLITWYGIHAPARTPAAVVDLLNRAIDKAVKDPAVMQGLVNAGLEPETMPVAAFSSFMAAQEESVTRLWRESGAKID</sequence>
<dbReference type="Proteomes" id="UP000737171">
    <property type="component" value="Unassembled WGS sequence"/>
</dbReference>
<proteinExistence type="inferred from homology"/>
<evidence type="ECO:0000256" key="1">
    <source>
        <dbReference type="ARBA" id="ARBA00006987"/>
    </source>
</evidence>
<evidence type="ECO:0000256" key="2">
    <source>
        <dbReference type="SAM" id="SignalP"/>
    </source>
</evidence>
<evidence type="ECO:0000313" key="3">
    <source>
        <dbReference type="EMBL" id="NRF72371.1"/>
    </source>
</evidence>
<dbReference type="PIRSF" id="PIRSF017082">
    <property type="entry name" value="YflP"/>
    <property type="match status" value="1"/>
</dbReference>
<accession>A0ABX2EV94</accession>
<comment type="similarity">
    <text evidence="1">Belongs to the UPF0065 (bug) family.</text>
</comment>
<name>A0ABX2EV94_9BURK</name>
<dbReference type="Pfam" id="PF03401">
    <property type="entry name" value="TctC"/>
    <property type="match status" value="1"/>
</dbReference>
<dbReference type="Gene3D" id="3.40.190.10">
    <property type="entry name" value="Periplasmic binding protein-like II"/>
    <property type="match status" value="1"/>
</dbReference>
<dbReference type="PANTHER" id="PTHR42928">
    <property type="entry name" value="TRICARBOXYLATE-BINDING PROTEIN"/>
    <property type="match status" value="1"/>
</dbReference>
<dbReference type="SUPFAM" id="SSF53850">
    <property type="entry name" value="Periplasmic binding protein-like II"/>
    <property type="match status" value="1"/>
</dbReference>